<proteinExistence type="predicted"/>
<dbReference type="PROSITE" id="PS50157">
    <property type="entry name" value="ZINC_FINGER_C2H2_2"/>
    <property type="match status" value="1"/>
</dbReference>
<feature type="domain" description="C2H2-type" evidence="3">
    <location>
        <begin position="41"/>
        <end position="66"/>
    </location>
</feature>
<dbReference type="Proteomes" id="UP001642520">
    <property type="component" value="Unassembled WGS sequence"/>
</dbReference>
<feature type="region of interest" description="Disordered" evidence="2">
    <location>
        <begin position="1"/>
        <end position="38"/>
    </location>
</feature>
<keyword evidence="1" id="KW-0479">Metal-binding</keyword>
<protein>
    <recommendedName>
        <fullName evidence="7">Reverse transcriptase</fullName>
    </recommendedName>
</protein>
<evidence type="ECO:0008006" key="7">
    <source>
        <dbReference type="Google" id="ProtNLM"/>
    </source>
</evidence>
<keyword evidence="6" id="KW-1185">Reference proteome</keyword>
<evidence type="ECO:0000256" key="2">
    <source>
        <dbReference type="SAM" id="MobiDB-lite"/>
    </source>
</evidence>
<evidence type="ECO:0000256" key="1">
    <source>
        <dbReference type="PROSITE-ProRule" id="PRU00042"/>
    </source>
</evidence>
<dbReference type="SUPFAM" id="SSF56672">
    <property type="entry name" value="DNA/RNA polymerases"/>
    <property type="match status" value="1"/>
</dbReference>
<evidence type="ECO:0000313" key="5">
    <source>
        <dbReference type="EMBL" id="CAL7932963.1"/>
    </source>
</evidence>
<evidence type="ECO:0000259" key="3">
    <source>
        <dbReference type="PROSITE" id="PS50157"/>
    </source>
</evidence>
<reference evidence="5 6" key="1">
    <citation type="submission" date="2024-08" db="EMBL/GenBank/DDBJ databases">
        <authorList>
            <person name="Will J Nash"/>
            <person name="Angela Man"/>
            <person name="Seanna McTaggart"/>
            <person name="Kendall Baker"/>
            <person name="Tom Barker"/>
            <person name="Leah Catchpole"/>
            <person name="Alex Durrant"/>
            <person name="Karim Gharbi"/>
            <person name="Naomi Irish"/>
            <person name="Gemy Kaithakottil"/>
            <person name="Debby Ku"/>
            <person name="Aaliyah Providence"/>
            <person name="Felix Shaw"/>
            <person name="David Swarbreck"/>
            <person name="Chris Watkins"/>
            <person name="Ann M. McCartney"/>
            <person name="Giulio Formenti"/>
            <person name="Alice Mouton"/>
            <person name="Noel Vella"/>
            <person name="Bjorn M von Reumont"/>
            <person name="Adriana Vella"/>
            <person name="Wilfried Haerty"/>
        </authorList>
    </citation>
    <scope>NUCLEOTIDE SEQUENCE [LARGE SCALE GENOMIC DNA]</scope>
</reference>
<feature type="domain" description="Reverse transcriptase" evidence="4">
    <location>
        <begin position="360"/>
        <end position="635"/>
    </location>
</feature>
<dbReference type="PROSITE" id="PS00028">
    <property type="entry name" value="ZINC_FINGER_C2H2_1"/>
    <property type="match status" value="1"/>
</dbReference>
<dbReference type="InterPro" id="IPR000477">
    <property type="entry name" value="RT_dom"/>
</dbReference>
<dbReference type="EMBL" id="CAXAJV020001142">
    <property type="protein sequence ID" value="CAL7932963.1"/>
    <property type="molecule type" value="Genomic_DNA"/>
</dbReference>
<gene>
    <name evidence="5" type="ORF">XYLVIOL_LOCUS204</name>
</gene>
<keyword evidence="1" id="KW-0862">Zinc</keyword>
<evidence type="ECO:0000259" key="4">
    <source>
        <dbReference type="PROSITE" id="PS50878"/>
    </source>
</evidence>
<evidence type="ECO:0000313" key="6">
    <source>
        <dbReference type="Proteomes" id="UP001642520"/>
    </source>
</evidence>
<accession>A0ABP1MYL0</accession>
<keyword evidence="1" id="KW-0863">Zinc-finger</keyword>
<organism evidence="5 6">
    <name type="scientific">Xylocopa violacea</name>
    <name type="common">Violet carpenter bee</name>
    <name type="synonym">Apis violacea</name>
    <dbReference type="NCBI Taxonomy" id="135666"/>
    <lineage>
        <taxon>Eukaryota</taxon>
        <taxon>Metazoa</taxon>
        <taxon>Ecdysozoa</taxon>
        <taxon>Arthropoda</taxon>
        <taxon>Hexapoda</taxon>
        <taxon>Insecta</taxon>
        <taxon>Pterygota</taxon>
        <taxon>Neoptera</taxon>
        <taxon>Endopterygota</taxon>
        <taxon>Hymenoptera</taxon>
        <taxon>Apocrita</taxon>
        <taxon>Aculeata</taxon>
        <taxon>Apoidea</taxon>
        <taxon>Anthophila</taxon>
        <taxon>Apidae</taxon>
        <taxon>Xylocopa</taxon>
        <taxon>Xylocopa</taxon>
    </lineage>
</organism>
<feature type="region of interest" description="Disordered" evidence="2">
    <location>
        <begin position="53"/>
        <end position="76"/>
    </location>
</feature>
<comment type="caution">
    <text evidence="5">The sequence shown here is derived from an EMBL/GenBank/DDBJ whole genome shotgun (WGS) entry which is preliminary data.</text>
</comment>
<sequence length="1038" mass="116097">MTHSSGGSTDPAAPAIAFRNNSSNNDYPSEPNESDSSSAQYVCEYPGCGRSFTTKTGRGVHHKRGHPDWNDTRLSRPPKKARWNVEEISLLARYEAQLTIAGEKFINQALVKSFPSRTLESIKGQRKSKAYKKLVADAISDLQSVSSDREAAVATSDVYTIPADGTCAPEERLHLTVDWKQTILDLPLPKSDNFQCNRLAGIRDRIRWDSPESIFEDLSLYLRDVLLVSTPRRVGSQDCINAEGLSRRQRRRAEYARTQDLWRKNRHNCLRSILKDVTCLDTPPKEEMIGFWQNIMTREPISSLQSTPPQAVFDELWSPVTQEEIKKALPMATTAAGPDGLSPRLLKSVPLEVLTVVCNIILWCGKLPSHLLESRTILLPKKHEAKMPGDFRPITISSVLVRVLHKVLATRMGQKIALDQRQRAFRNSDGCAENIFLLDTVLRYHHQAHKPLFIASLDVAKAFDSVSHGAVLTALRSAGVPKDMIQYLQYVYGNCTTRLECKDWRSDRIRPLCGVKQGDPLSPIIFNIIIDGLWKRLPKEVAADIDGVRINAAAFADDILLMASTEAGLQRLIDNAVQYLLQCGLSVNANKSLTVSLRSVPHVKKTIVDNNTLFTCNGLRLPALKRTDTWMYLGVPFSPEGRISSGSLEKLTDALVRLSKAPLKPQQRLFGLRTMVLPGLYHTWSLGKTNISLLNKADKVVRATIRKWTTLPHDTLKAYFYASLSDGGLGVPCLRWKIPLLRLKRLSSLGMSRQASARTPGNFLEKEIQKQRERLNDHGVVRSSNSLLARKWSNLLYNSPDGAGLRESVRTPGQNSWIGDGTMFLSGRDYINFIKLRFNALPTRSRTTRGRRSDRNCRGGCLLVETLNHVLQICHRTHGARIKRHNALASYTSRALDQQGYNIELEPAIQTSVGTRKPDIIAHRGRTALVIDAQVVGEQADLDMAHNKKTNYYSTNNSLVEAIKRRTSADRVIFSSITLSCRGIWSLASANQLLSLGVIRKKDIKILSTRVLLGGMLCFSIFNRTTGIRRVWARSGIG</sequence>
<name>A0ABP1MYL0_XYLVO</name>
<dbReference type="PROSITE" id="PS50878">
    <property type="entry name" value="RT_POL"/>
    <property type="match status" value="1"/>
</dbReference>
<dbReference type="CDD" id="cd01650">
    <property type="entry name" value="RT_nLTR_like"/>
    <property type="match status" value="1"/>
</dbReference>
<dbReference type="InterPro" id="IPR043502">
    <property type="entry name" value="DNA/RNA_pol_sf"/>
</dbReference>
<dbReference type="Gene3D" id="3.30.160.60">
    <property type="entry name" value="Classic Zinc Finger"/>
    <property type="match status" value="1"/>
</dbReference>
<dbReference type="PANTHER" id="PTHR19446">
    <property type="entry name" value="REVERSE TRANSCRIPTASES"/>
    <property type="match status" value="1"/>
</dbReference>
<dbReference type="InterPro" id="IPR013087">
    <property type="entry name" value="Znf_C2H2_type"/>
</dbReference>
<dbReference type="Pfam" id="PF00078">
    <property type="entry name" value="RVT_1"/>
    <property type="match status" value="1"/>
</dbReference>